<sequence length="147" mass="16309">MKTIDVGPSDKFEPATKTPRELRNGGLRGSKVSKASSWSLVMITPYGIRNTEQLRSTFVTIDLQRFFKPVSSGTKCGYQLWFQWLWAGLSNAFSAETPNGVRPIGGFAPTLPRIDSYLICSFRKGSTCAQERRILLHAPPQTPNSKG</sequence>
<protein>
    <submittedName>
        <fullName evidence="2">Uncharacterized protein</fullName>
    </submittedName>
</protein>
<feature type="region of interest" description="Disordered" evidence="1">
    <location>
        <begin position="1"/>
        <end position="30"/>
    </location>
</feature>
<feature type="compositionally biased region" description="Basic and acidic residues" evidence="1">
    <location>
        <begin position="8"/>
        <end position="23"/>
    </location>
</feature>
<evidence type="ECO:0000313" key="2">
    <source>
        <dbReference type="EMBL" id="KMP00889.1"/>
    </source>
</evidence>
<organism evidence="2 3">
    <name type="scientific">Coccidioides immitis RMSCC 2394</name>
    <dbReference type="NCBI Taxonomy" id="404692"/>
    <lineage>
        <taxon>Eukaryota</taxon>
        <taxon>Fungi</taxon>
        <taxon>Dikarya</taxon>
        <taxon>Ascomycota</taxon>
        <taxon>Pezizomycotina</taxon>
        <taxon>Eurotiomycetes</taxon>
        <taxon>Eurotiomycetidae</taxon>
        <taxon>Onygenales</taxon>
        <taxon>Onygenaceae</taxon>
        <taxon>Coccidioides</taxon>
    </lineage>
</organism>
<reference evidence="3" key="1">
    <citation type="journal article" date="2010" name="Genome Res.">
        <title>Population genomic sequencing of Coccidioides fungi reveals recent hybridization and transposon control.</title>
        <authorList>
            <person name="Neafsey D.E."/>
            <person name="Barker B.M."/>
            <person name="Sharpton T.J."/>
            <person name="Stajich J.E."/>
            <person name="Park D.J."/>
            <person name="Whiston E."/>
            <person name="Hung C.-Y."/>
            <person name="McMahan C."/>
            <person name="White J."/>
            <person name="Sykes S."/>
            <person name="Heiman D."/>
            <person name="Young S."/>
            <person name="Zeng Q."/>
            <person name="Abouelleil A."/>
            <person name="Aftuck L."/>
            <person name="Bessette D."/>
            <person name="Brown A."/>
            <person name="FitzGerald M."/>
            <person name="Lui A."/>
            <person name="Macdonald J.P."/>
            <person name="Priest M."/>
            <person name="Orbach M.J."/>
            <person name="Galgiani J.N."/>
            <person name="Kirkland T.N."/>
            <person name="Cole G.T."/>
            <person name="Birren B.W."/>
            <person name="Henn M.R."/>
            <person name="Taylor J.W."/>
            <person name="Rounsley S.D."/>
        </authorList>
    </citation>
    <scope>NUCLEOTIDE SEQUENCE [LARGE SCALE GENOMIC DNA]</scope>
    <source>
        <strain evidence="3">RMSCC 2394</strain>
    </source>
</reference>
<evidence type="ECO:0000256" key="1">
    <source>
        <dbReference type="SAM" id="MobiDB-lite"/>
    </source>
</evidence>
<dbReference type="AlphaFoldDB" id="A0A0J6Y1K2"/>
<dbReference type="Proteomes" id="UP000054565">
    <property type="component" value="Unassembled WGS sequence"/>
</dbReference>
<proteinExistence type="predicted"/>
<dbReference type="EMBL" id="DS028093">
    <property type="protein sequence ID" value="KMP00889.1"/>
    <property type="molecule type" value="Genomic_DNA"/>
</dbReference>
<evidence type="ECO:0000313" key="3">
    <source>
        <dbReference type="Proteomes" id="UP000054565"/>
    </source>
</evidence>
<gene>
    <name evidence="2" type="ORF">CIRG_01030</name>
</gene>
<accession>A0A0J6Y1K2</accession>
<name>A0A0J6Y1K2_COCIT</name>